<dbReference type="HOGENOM" id="CLU_3312317_0_0_9"/>
<dbReference type="KEGG" id="lsp:Bsph_1801"/>
<sequence length="39" mass="4349">MAFNVMDKTSKMVDKALKVTDRIVNVGDKALKPIAIHIH</sequence>
<gene>
    <name evidence="1" type="ordered locus">Bsph_1801</name>
</gene>
<dbReference type="EMBL" id="CP000817">
    <property type="protein sequence ID" value="ACA39395.1"/>
    <property type="molecule type" value="Genomic_DNA"/>
</dbReference>
<accession>B1HSC4</accession>
<evidence type="ECO:0000313" key="1">
    <source>
        <dbReference type="EMBL" id="ACA39395.1"/>
    </source>
</evidence>
<evidence type="ECO:0000313" key="2">
    <source>
        <dbReference type="Proteomes" id="UP000002164"/>
    </source>
</evidence>
<proteinExistence type="predicted"/>
<organism evidence="1 2">
    <name type="scientific">Lysinibacillus sphaericus (strain C3-41)</name>
    <dbReference type="NCBI Taxonomy" id="444177"/>
    <lineage>
        <taxon>Bacteria</taxon>
        <taxon>Bacillati</taxon>
        <taxon>Bacillota</taxon>
        <taxon>Bacilli</taxon>
        <taxon>Bacillales</taxon>
        <taxon>Bacillaceae</taxon>
        <taxon>Lysinibacillus</taxon>
    </lineage>
</organism>
<name>B1HSC4_LYSSC</name>
<protein>
    <submittedName>
        <fullName evidence="1">Uncharacterized protein</fullName>
    </submittedName>
</protein>
<dbReference type="Proteomes" id="UP000002164">
    <property type="component" value="Chromosome"/>
</dbReference>
<dbReference type="EnsemblBacteria" id="ACA39395">
    <property type="protein sequence ID" value="ACA39395"/>
    <property type="gene ID" value="Bsph_1801"/>
</dbReference>
<dbReference type="AlphaFoldDB" id="B1HSC4"/>
<reference evidence="1 2" key="1">
    <citation type="journal article" date="2008" name="J. Bacteriol.">
        <title>Complete genome sequence of the mosquitocidal bacterium Bacillus sphaericus C3-41 and comparison with those of closely related Bacillus species.</title>
        <authorList>
            <person name="Hu X."/>
            <person name="Fan W."/>
            <person name="Han B."/>
            <person name="Liu H."/>
            <person name="Zheng D."/>
            <person name="Li Q."/>
            <person name="Dong W."/>
            <person name="Yan J."/>
            <person name="Gao M."/>
            <person name="Berry C."/>
            <person name="Yuan Z."/>
        </authorList>
    </citation>
    <scope>NUCLEOTIDE SEQUENCE [LARGE SCALE GENOMIC DNA]</scope>
    <source>
        <strain evidence="1 2">C3-41</strain>
    </source>
</reference>